<evidence type="ECO:0000256" key="1">
    <source>
        <dbReference type="ARBA" id="ARBA00004141"/>
    </source>
</evidence>
<dbReference type="OrthoDB" id="9802121at2"/>
<reference evidence="7 8" key="1">
    <citation type="submission" date="2014-02" db="EMBL/GenBank/DDBJ databases">
        <title>Draft genome sequence of Lysinibacillus massiliensis CCUG 49529.</title>
        <authorList>
            <person name="Zhang F."/>
            <person name="Wang G."/>
            <person name="Zhang L."/>
        </authorList>
    </citation>
    <scope>NUCLEOTIDE SEQUENCE [LARGE SCALE GENOMIC DNA]</scope>
    <source>
        <strain evidence="7 8">CCUG 49529</strain>
    </source>
</reference>
<keyword evidence="8" id="KW-1185">Reference proteome</keyword>
<dbReference type="PANTHER" id="PTHR43461">
    <property type="entry name" value="TRANSMEMBRANE PROTEIN 256"/>
    <property type="match status" value="1"/>
</dbReference>
<dbReference type="PANTHER" id="PTHR43461:SF1">
    <property type="entry name" value="TRANSMEMBRANE PROTEIN 256"/>
    <property type="match status" value="1"/>
</dbReference>
<evidence type="ECO:0000256" key="5">
    <source>
        <dbReference type="ARBA" id="ARBA00023136"/>
    </source>
</evidence>
<feature type="transmembrane region" description="Helical" evidence="6">
    <location>
        <begin position="103"/>
        <end position="123"/>
    </location>
</feature>
<keyword evidence="3 6" id="KW-0812">Transmembrane</keyword>
<dbReference type="InterPro" id="IPR006696">
    <property type="entry name" value="DUF423"/>
</dbReference>
<dbReference type="AlphaFoldDB" id="A0A0A3J612"/>
<keyword evidence="5 6" id="KW-0472">Membrane</keyword>
<keyword evidence="4 6" id="KW-1133">Transmembrane helix</keyword>
<proteinExistence type="inferred from homology"/>
<comment type="subcellular location">
    <subcellularLocation>
        <location evidence="1">Membrane</location>
        <topology evidence="1">Multi-pass membrane protein</topology>
    </subcellularLocation>
</comment>
<sequence length="124" mass="13286">MNISLLLGAVLAFLGVTLGAFGAHALKDKFPEPRHEQYWNTAVQYHMYHALGMIAIGILSMDALLGTSALLSWASYLMFAGVIFFSGSLYVLAVTGVKKLGAITPIGGVLFLVSWLLVAIEILS</sequence>
<protein>
    <submittedName>
        <fullName evidence="7">Membrane protein</fullName>
    </submittedName>
</protein>
<dbReference type="eggNOG" id="COG2363">
    <property type="taxonomic scope" value="Bacteria"/>
</dbReference>
<evidence type="ECO:0000256" key="3">
    <source>
        <dbReference type="ARBA" id="ARBA00022692"/>
    </source>
</evidence>
<evidence type="ECO:0000313" key="7">
    <source>
        <dbReference type="EMBL" id="KGR92321.1"/>
    </source>
</evidence>
<name>A0A0A3J612_9BACL</name>
<organism evidence="7 8">
    <name type="scientific">Ureibacillus massiliensis 4400831 = CIP 108448 = CCUG 49529</name>
    <dbReference type="NCBI Taxonomy" id="1211035"/>
    <lineage>
        <taxon>Bacteria</taxon>
        <taxon>Bacillati</taxon>
        <taxon>Bacillota</taxon>
        <taxon>Bacilli</taxon>
        <taxon>Bacillales</taxon>
        <taxon>Caryophanaceae</taxon>
        <taxon>Ureibacillus</taxon>
    </lineage>
</organism>
<evidence type="ECO:0000313" key="8">
    <source>
        <dbReference type="Proteomes" id="UP000030595"/>
    </source>
</evidence>
<evidence type="ECO:0000256" key="2">
    <source>
        <dbReference type="ARBA" id="ARBA00009694"/>
    </source>
</evidence>
<evidence type="ECO:0000256" key="6">
    <source>
        <dbReference type="SAM" id="Phobius"/>
    </source>
</evidence>
<dbReference type="Proteomes" id="UP000030595">
    <property type="component" value="Unassembled WGS sequence"/>
</dbReference>
<dbReference type="GO" id="GO:0005886">
    <property type="term" value="C:plasma membrane"/>
    <property type="evidence" value="ECO:0007669"/>
    <property type="project" value="TreeGrafter"/>
</dbReference>
<evidence type="ECO:0000256" key="4">
    <source>
        <dbReference type="ARBA" id="ARBA00022989"/>
    </source>
</evidence>
<dbReference type="EMBL" id="JPVQ01000001">
    <property type="protein sequence ID" value="KGR92321.1"/>
    <property type="molecule type" value="Genomic_DNA"/>
</dbReference>
<feature type="transmembrane region" description="Helical" evidence="6">
    <location>
        <begin position="77"/>
        <end position="97"/>
    </location>
</feature>
<comment type="caution">
    <text evidence="7">The sequence shown here is derived from an EMBL/GenBank/DDBJ whole genome shotgun (WGS) entry which is preliminary data.</text>
</comment>
<comment type="similarity">
    <text evidence="2">Belongs to the UPF0382 family.</text>
</comment>
<gene>
    <name evidence="7" type="ORF">CD30_00400</name>
</gene>
<dbReference type="RefSeq" id="WP_036170830.1">
    <property type="nucleotide sequence ID" value="NZ_AVCZ01000001.1"/>
</dbReference>
<dbReference type="Pfam" id="PF04241">
    <property type="entry name" value="DUF423"/>
    <property type="match status" value="1"/>
</dbReference>
<feature type="transmembrane region" description="Helical" evidence="6">
    <location>
        <begin position="46"/>
        <end position="65"/>
    </location>
</feature>
<accession>A0A0A3J612</accession>